<feature type="repeat" description="WD" evidence="3">
    <location>
        <begin position="47"/>
        <end position="88"/>
    </location>
</feature>
<accession>A0A6B2LC50</accession>
<evidence type="ECO:0008006" key="5">
    <source>
        <dbReference type="Google" id="ProtNLM"/>
    </source>
</evidence>
<feature type="repeat" description="WD" evidence="3">
    <location>
        <begin position="90"/>
        <end position="122"/>
    </location>
</feature>
<sequence>MVHYGEAVTCCSLSKDDTLLVSGGQNFLTLFNIESSDNTLKIGTAHLFQGETGISSVTFSYDSRFFLSSSLDKAIKIWETVEKECYKTFEDAHSNEIPCVAISTDNRMIWSCSKDQTLKLWNSLGCVKYTVKEEDPVNHLEVRSDVVYYSHGNKVSAFQSIYGDYSSNLLYTGKEDIVHIGLCPSGQTLFFVESKSVLTALDVSSKAVLYKIQLDSAIHCLAVHPTRMEIAVGNENGIVLLDISSKTITKNTLAYGTISCHCLNWDSQGRYLISGFKDGFIRVWK</sequence>
<dbReference type="InterPro" id="IPR020472">
    <property type="entry name" value="WD40_PAC1"/>
</dbReference>
<dbReference type="AlphaFoldDB" id="A0A6B2LC50"/>
<keyword evidence="1 3" id="KW-0853">WD repeat</keyword>
<evidence type="ECO:0000256" key="3">
    <source>
        <dbReference type="PROSITE-ProRule" id="PRU00221"/>
    </source>
</evidence>
<keyword evidence="2" id="KW-0677">Repeat</keyword>
<evidence type="ECO:0000256" key="1">
    <source>
        <dbReference type="ARBA" id="ARBA00022574"/>
    </source>
</evidence>
<dbReference type="EMBL" id="GIBP01005674">
    <property type="protein sequence ID" value="NDV34643.1"/>
    <property type="molecule type" value="Transcribed_RNA"/>
</dbReference>
<feature type="repeat" description="WD" evidence="3">
    <location>
        <begin position="263"/>
        <end position="285"/>
    </location>
</feature>
<dbReference type="PROSITE" id="PS50294">
    <property type="entry name" value="WD_REPEATS_REGION"/>
    <property type="match status" value="3"/>
</dbReference>
<protein>
    <recommendedName>
        <fullName evidence="5">Anaphase-promoting complex subunit 4 WD40 domain-containing protein</fullName>
    </recommendedName>
</protein>
<dbReference type="PROSITE" id="PS50082">
    <property type="entry name" value="WD_REPEATS_2"/>
    <property type="match status" value="3"/>
</dbReference>
<dbReference type="InterPro" id="IPR015943">
    <property type="entry name" value="WD40/YVTN_repeat-like_dom_sf"/>
</dbReference>
<dbReference type="InterPro" id="IPR036322">
    <property type="entry name" value="WD40_repeat_dom_sf"/>
</dbReference>
<evidence type="ECO:0000313" key="4">
    <source>
        <dbReference type="EMBL" id="NDV34643.1"/>
    </source>
</evidence>
<name>A0A6B2LC50_9EUKA</name>
<dbReference type="Pfam" id="PF00400">
    <property type="entry name" value="WD40"/>
    <property type="match status" value="4"/>
</dbReference>
<organism evidence="4">
    <name type="scientific">Arcella intermedia</name>
    <dbReference type="NCBI Taxonomy" id="1963864"/>
    <lineage>
        <taxon>Eukaryota</taxon>
        <taxon>Amoebozoa</taxon>
        <taxon>Tubulinea</taxon>
        <taxon>Elardia</taxon>
        <taxon>Arcellinida</taxon>
        <taxon>Sphaerothecina</taxon>
        <taxon>Arcellidae</taxon>
        <taxon>Arcella</taxon>
    </lineage>
</organism>
<dbReference type="Gene3D" id="2.130.10.10">
    <property type="entry name" value="YVTN repeat-like/Quinoprotein amine dehydrogenase"/>
    <property type="match status" value="2"/>
</dbReference>
<reference evidence="4" key="1">
    <citation type="journal article" date="2020" name="J. Eukaryot. Microbiol.">
        <title>De novo Sequencing, Assembly and Annotation of the Transcriptome for the Free-Living Testate Amoeba Arcella intermedia.</title>
        <authorList>
            <person name="Ribeiro G.M."/>
            <person name="Porfirio-Sousa A.L."/>
            <person name="Maurer-Alcala X.X."/>
            <person name="Katz L.A."/>
            <person name="Lahr D.J.G."/>
        </authorList>
    </citation>
    <scope>NUCLEOTIDE SEQUENCE</scope>
</reference>
<dbReference type="InterPro" id="IPR001680">
    <property type="entry name" value="WD40_rpt"/>
</dbReference>
<dbReference type="PRINTS" id="PR00320">
    <property type="entry name" value="GPROTEINBRPT"/>
</dbReference>
<dbReference type="SMART" id="SM00320">
    <property type="entry name" value="WD40"/>
    <property type="match status" value="4"/>
</dbReference>
<proteinExistence type="predicted"/>
<dbReference type="PANTHER" id="PTHR19848:SF8">
    <property type="entry name" value="F-BOX AND WD REPEAT DOMAIN CONTAINING 7"/>
    <property type="match status" value="1"/>
</dbReference>
<dbReference type="SUPFAM" id="SSF50978">
    <property type="entry name" value="WD40 repeat-like"/>
    <property type="match status" value="1"/>
</dbReference>
<evidence type="ECO:0000256" key="2">
    <source>
        <dbReference type="ARBA" id="ARBA00022737"/>
    </source>
</evidence>
<dbReference type="PANTHER" id="PTHR19848">
    <property type="entry name" value="WD40 REPEAT PROTEIN"/>
    <property type="match status" value="1"/>
</dbReference>